<dbReference type="FunFam" id="1.10.20.10:FF:000008">
    <property type="entry name" value="Histone H2A"/>
    <property type="match status" value="1"/>
</dbReference>
<dbReference type="GO" id="GO:0005634">
    <property type="term" value="C:nucleus"/>
    <property type="evidence" value="ECO:0007669"/>
    <property type="project" value="UniProtKB-SubCell"/>
</dbReference>
<feature type="domain" description="Core Histone H2A/H2B/H3" evidence="12">
    <location>
        <begin position="10"/>
        <end position="91"/>
    </location>
</feature>
<keyword evidence="15" id="KW-1185">Reference proteome</keyword>
<dbReference type="PROSITE" id="PS00046">
    <property type="entry name" value="HISTONE_H2A"/>
    <property type="match status" value="1"/>
</dbReference>
<dbReference type="PRINTS" id="PR00620">
    <property type="entry name" value="HISTONEH2A"/>
</dbReference>
<evidence type="ECO:0000259" key="13">
    <source>
        <dbReference type="Pfam" id="PF16211"/>
    </source>
</evidence>
<keyword evidence="7 10" id="KW-0238">DNA-binding</keyword>
<accession>A0A3B4B0W2</accession>
<dbReference type="Proteomes" id="UP000261520">
    <property type="component" value="Unplaced"/>
</dbReference>
<evidence type="ECO:0000256" key="5">
    <source>
        <dbReference type="ARBA" id="ARBA00022843"/>
    </source>
</evidence>
<reference evidence="14" key="1">
    <citation type="submission" date="2025-08" db="UniProtKB">
        <authorList>
            <consortium name="Ensembl"/>
        </authorList>
    </citation>
    <scope>IDENTIFICATION</scope>
</reference>
<name>A0A3B4B0W2_9GOBI</name>
<feature type="compositionally biased region" description="Basic residues" evidence="11">
    <location>
        <begin position="1"/>
        <end position="14"/>
    </location>
</feature>
<keyword evidence="4 10" id="KW-0158">Chromosome</keyword>
<dbReference type="AlphaFoldDB" id="A0A3B4B0W2"/>
<evidence type="ECO:0000256" key="11">
    <source>
        <dbReference type="SAM" id="MobiDB-lite"/>
    </source>
</evidence>
<organism evidence="14 15">
    <name type="scientific">Periophthalmus magnuspinnatus</name>
    <dbReference type="NCBI Taxonomy" id="409849"/>
    <lineage>
        <taxon>Eukaryota</taxon>
        <taxon>Metazoa</taxon>
        <taxon>Chordata</taxon>
        <taxon>Craniata</taxon>
        <taxon>Vertebrata</taxon>
        <taxon>Euteleostomi</taxon>
        <taxon>Actinopterygii</taxon>
        <taxon>Neopterygii</taxon>
        <taxon>Teleostei</taxon>
        <taxon>Neoteleostei</taxon>
        <taxon>Acanthomorphata</taxon>
        <taxon>Gobiaria</taxon>
        <taxon>Gobiiformes</taxon>
        <taxon>Gobioidei</taxon>
        <taxon>Gobiidae</taxon>
        <taxon>Oxudercinae</taxon>
        <taxon>Periophthalmus</taxon>
    </lineage>
</organism>
<evidence type="ECO:0000256" key="4">
    <source>
        <dbReference type="ARBA" id="ARBA00022454"/>
    </source>
</evidence>
<dbReference type="InterPro" id="IPR007125">
    <property type="entry name" value="H2A/H2B/H3"/>
</dbReference>
<dbReference type="Gene3D" id="1.10.20.10">
    <property type="entry name" value="Histone, subunit A"/>
    <property type="match status" value="1"/>
</dbReference>
<evidence type="ECO:0000313" key="15">
    <source>
        <dbReference type="Proteomes" id="UP000261520"/>
    </source>
</evidence>
<dbReference type="InterPro" id="IPR002119">
    <property type="entry name" value="Histone_H2A"/>
</dbReference>
<dbReference type="CDD" id="cd00074">
    <property type="entry name" value="HFD_H2A"/>
    <property type="match status" value="1"/>
</dbReference>
<evidence type="ECO:0000256" key="8">
    <source>
        <dbReference type="ARBA" id="ARBA00023242"/>
    </source>
</evidence>
<reference evidence="14" key="2">
    <citation type="submission" date="2025-09" db="UniProtKB">
        <authorList>
            <consortium name="Ensembl"/>
        </authorList>
    </citation>
    <scope>IDENTIFICATION</scope>
</reference>
<dbReference type="GO" id="GO:0046982">
    <property type="term" value="F:protein heterodimerization activity"/>
    <property type="evidence" value="ECO:0007669"/>
    <property type="project" value="InterPro"/>
</dbReference>
<comment type="subunit">
    <text evidence="10">The nucleosome is a histone octamer containing two molecules each of H2A, H2B, H3 and H4 assembled in one H3-H4 heterotetramer and two H2A-H2B heterodimers. The octamer wraps approximately 147 bp of DNA.</text>
</comment>
<dbReference type="GO" id="GO:0003677">
    <property type="term" value="F:DNA binding"/>
    <property type="evidence" value="ECO:0007669"/>
    <property type="project" value="UniProtKB-KW"/>
</dbReference>
<dbReference type="Pfam" id="PF00125">
    <property type="entry name" value="Histone"/>
    <property type="match status" value="1"/>
</dbReference>
<proteinExistence type="inferred from homology"/>
<keyword evidence="9 10" id="KW-0544">Nucleosome core</keyword>
<feature type="domain" description="Histone H2A C-terminal" evidence="13">
    <location>
        <begin position="94"/>
        <end position="127"/>
    </location>
</feature>
<dbReference type="GO" id="GO:0030527">
    <property type="term" value="F:structural constituent of chromatin"/>
    <property type="evidence" value="ECO:0007669"/>
    <property type="project" value="InterPro"/>
</dbReference>
<evidence type="ECO:0000256" key="10">
    <source>
        <dbReference type="RuleBase" id="RU003767"/>
    </source>
</evidence>
<evidence type="ECO:0000256" key="3">
    <source>
        <dbReference type="ARBA" id="ARBA00010691"/>
    </source>
</evidence>
<dbReference type="SMART" id="SM00414">
    <property type="entry name" value="H2A"/>
    <property type="match status" value="1"/>
</dbReference>
<keyword evidence="6" id="KW-0007">Acetylation</keyword>
<evidence type="ECO:0000256" key="9">
    <source>
        <dbReference type="ARBA" id="ARBA00023269"/>
    </source>
</evidence>
<comment type="subcellular location">
    <subcellularLocation>
        <location evidence="2">Chromosome</location>
    </subcellularLocation>
    <subcellularLocation>
        <location evidence="1 10">Nucleus</location>
    </subcellularLocation>
</comment>
<dbReference type="SUPFAM" id="SSF47113">
    <property type="entry name" value="Histone-fold"/>
    <property type="match status" value="1"/>
</dbReference>
<dbReference type="Pfam" id="PF16211">
    <property type="entry name" value="Histone_H2A_C"/>
    <property type="match status" value="1"/>
</dbReference>
<evidence type="ECO:0000256" key="1">
    <source>
        <dbReference type="ARBA" id="ARBA00004123"/>
    </source>
</evidence>
<evidence type="ECO:0000256" key="2">
    <source>
        <dbReference type="ARBA" id="ARBA00004286"/>
    </source>
</evidence>
<sequence length="137" mass="14768">MSGRGKKPVAHKPPKSALSKSVRAGLTFPVGRLHRMLRKGNYAERIGAGAAVYLAAVLEYLCAEILELSGNASRDNKKQRIAPRHILLAVRNDEELNKLLSGVTISDGGVIPNIQASLLPKKTKASKTSEAFVLSRL</sequence>
<evidence type="ECO:0000256" key="6">
    <source>
        <dbReference type="ARBA" id="ARBA00022990"/>
    </source>
</evidence>
<comment type="similarity">
    <text evidence="3 10">Belongs to the histone H2A family.</text>
</comment>
<feature type="region of interest" description="Disordered" evidence="11">
    <location>
        <begin position="1"/>
        <end position="20"/>
    </location>
</feature>
<keyword evidence="5" id="KW-0832">Ubl conjugation</keyword>
<evidence type="ECO:0000256" key="7">
    <source>
        <dbReference type="ARBA" id="ARBA00023125"/>
    </source>
</evidence>
<dbReference type="InterPro" id="IPR009072">
    <property type="entry name" value="Histone-fold"/>
</dbReference>
<keyword evidence="8 10" id="KW-0539">Nucleus</keyword>
<dbReference type="GO" id="GO:0000786">
    <property type="term" value="C:nucleosome"/>
    <property type="evidence" value="ECO:0007669"/>
    <property type="project" value="UniProtKB-KW"/>
</dbReference>
<dbReference type="InterPro" id="IPR032454">
    <property type="entry name" value="Histone_H2A_C"/>
</dbReference>
<dbReference type="STRING" id="409849.ENSPMGP00000022998"/>
<dbReference type="Ensembl" id="ENSPMGT00000024498.1">
    <property type="protein sequence ID" value="ENSPMGP00000022998.1"/>
    <property type="gene ID" value="ENSPMGG00000018578.1"/>
</dbReference>
<dbReference type="PANTHER" id="PTHR23430">
    <property type="entry name" value="HISTONE H2A"/>
    <property type="match status" value="1"/>
</dbReference>
<dbReference type="InterPro" id="IPR032458">
    <property type="entry name" value="Histone_H2A_CS"/>
</dbReference>
<evidence type="ECO:0000259" key="12">
    <source>
        <dbReference type="Pfam" id="PF00125"/>
    </source>
</evidence>
<evidence type="ECO:0000313" key="14">
    <source>
        <dbReference type="Ensembl" id="ENSPMGP00000022998.1"/>
    </source>
</evidence>
<protein>
    <recommendedName>
        <fullName evidence="10">Histone H2A</fullName>
    </recommendedName>
</protein>